<proteinExistence type="predicted"/>
<feature type="compositionally biased region" description="Polar residues" evidence="1">
    <location>
        <begin position="45"/>
        <end position="61"/>
    </location>
</feature>
<feature type="compositionally biased region" description="Polar residues" evidence="1">
    <location>
        <begin position="90"/>
        <end position="106"/>
    </location>
</feature>
<dbReference type="Proteomes" id="UP001497482">
    <property type="component" value="Chromosome 7"/>
</dbReference>
<feature type="compositionally biased region" description="Basic and acidic residues" evidence="1">
    <location>
        <begin position="176"/>
        <end position="201"/>
    </location>
</feature>
<evidence type="ECO:0000313" key="2">
    <source>
        <dbReference type="EMBL" id="CAL1610762.1"/>
    </source>
</evidence>
<evidence type="ECO:0000256" key="1">
    <source>
        <dbReference type="SAM" id="MobiDB-lite"/>
    </source>
</evidence>
<organism evidence="2 3">
    <name type="scientific">Knipowitschia caucasica</name>
    <name type="common">Caucasian dwarf goby</name>
    <name type="synonym">Pomatoschistus caucasicus</name>
    <dbReference type="NCBI Taxonomy" id="637954"/>
    <lineage>
        <taxon>Eukaryota</taxon>
        <taxon>Metazoa</taxon>
        <taxon>Chordata</taxon>
        <taxon>Craniata</taxon>
        <taxon>Vertebrata</taxon>
        <taxon>Euteleostomi</taxon>
        <taxon>Actinopterygii</taxon>
        <taxon>Neopterygii</taxon>
        <taxon>Teleostei</taxon>
        <taxon>Neoteleostei</taxon>
        <taxon>Acanthomorphata</taxon>
        <taxon>Gobiaria</taxon>
        <taxon>Gobiiformes</taxon>
        <taxon>Gobioidei</taxon>
        <taxon>Gobiidae</taxon>
        <taxon>Gobiinae</taxon>
        <taxon>Knipowitschia</taxon>
    </lineage>
</organism>
<evidence type="ECO:0000313" key="3">
    <source>
        <dbReference type="Proteomes" id="UP001497482"/>
    </source>
</evidence>
<feature type="compositionally biased region" description="Polar residues" evidence="1">
    <location>
        <begin position="203"/>
        <end position="218"/>
    </location>
</feature>
<name>A0AAV2MBR1_KNICA</name>
<dbReference type="AlphaFoldDB" id="A0AAV2MBR1"/>
<feature type="compositionally biased region" description="Basic and acidic residues" evidence="1">
    <location>
        <begin position="33"/>
        <end position="43"/>
    </location>
</feature>
<feature type="region of interest" description="Disordered" evidence="1">
    <location>
        <begin position="29"/>
        <end position="253"/>
    </location>
</feature>
<feature type="compositionally biased region" description="Basic and acidic residues" evidence="1">
    <location>
        <begin position="125"/>
        <end position="138"/>
    </location>
</feature>
<reference evidence="2 3" key="1">
    <citation type="submission" date="2024-04" db="EMBL/GenBank/DDBJ databases">
        <authorList>
            <person name="Waldvogel A.-M."/>
            <person name="Schoenle A."/>
        </authorList>
    </citation>
    <scope>NUCLEOTIDE SEQUENCE [LARGE SCALE GENOMIC DNA]</scope>
</reference>
<protein>
    <submittedName>
        <fullName evidence="2">Uncharacterized protein</fullName>
    </submittedName>
</protein>
<accession>A0AAV2MBR1</accession>
<feature type="compositionally biased region" description="Basic and acidic residues" evidence="1">
    <location>
        <begin position="229"/>
        <end position="253"/>
    </location>
</feature>
<dbReference type="EMBL" id="OZ035829">
    <property type="protein sequence ID" value="CAL1610762.1"/>
    <property type="molecule type" value="Genomic_DNA"/>
</dbReference>
<keyword evidence="3" id="KW-1185">Reference proteome</keyword>
<sequence length="253" mass="26957">MAYGKIGYSFLRLRVAVSSDLVLRCKISPCNDVEGKADSKEEYDLQNQTEEQSRPPTNKETANGDGLPSDKSDLDVPGEDPSDPTGADSKGNSTGHECSPSHNVNNAERDEKSSAEEGTGQGQGPRDKTPDSNEKKDQGSSNGEQNDQDKSAEAVEEIDSGMGANHDGSNDADTGEEQKVQIDDSDEGDKAQTDNESKETQGEDANTAQDGTDSSIDTEQPGEVSGEVSAEHDEVKSEADLDADKKDPDTEKE</sequence>
<gene>
    <name evidence="2" type="ORF">KC01_LOCUS37314</name>
</gene>